<dbReference type="Proteomes" id="UP001566132">
    <property type="component" value="Unassembled WGS sequence"/>
</dbReference>
<sequence>MYDEVRLVYLDLLKTYMDRDYINKTLIQDINPSNKENFLRPENMYRGSKVAMQLQLPEIRNNVNLKNDSFERCTQFIVTSCIEIKKRFNFDDTTLQKISALKPSKAMNGSFRRTCLKTIINDYQNIDDDWRKLPDYELPSHINTSDDIDVFWHNLYHSDNDGQTYYRFKNLAKFALDAISLPHSNAECERIFSTVNLIKTKTRNKLVTPTVNGLLLASQRINKNWLIIYRENSVKMDILIGIISNSMELNKKKIK</sequence>
<proteinExistence type="predicted"/>
<evidence type="ECO:0000313" key="3">
    <source>
        <dbReference type="Proteomes" id="UP001566132"/>
    </source>
</evidence>
<reference evidence="2 3" key="1">
    <citation type="submission" date="2024-05" db="EMBL/GenBank/DDBJ databases">
        <title>Genetic variation in Jamaican populations of the coffee berry borer (Hypothenemus hampei).</title>
        <authorList>
            <person name="Errbii M."/>
            <person name="Myrie A."/>
        </authorList>
    </citation>
    <scope>NUCLEOTIDE SEQUENCE [LARGE SCALE GENOMIC DNA]</scope>
    <source>
        <strain evidence="2">JA-Hopewell-2020-01-JO</strain>
        <tissue evidence="2">Whole body</tissue>
    </source>
</reference>
<accession>A0ABD1E4P5</accession>
<dbReference type="Pfam" id="PF05699">
    <property type="entry name" value="Dimer_Tnp_hAT"/>
    <property type="match status" value="1"/>
</dbReference>
<comment type="caution">
    <text evidence="2">The sequence shown here is derived from an EMBL/GenBank/DDBJ whole genome shotgun (WGS) entry which is preliminary data.</text>
</comment>
<evidence type="ECO:0000313" key="2">
    <source>
        <dbReference type="EMBL" id="KAL1488689.1"/>
    </source>
</evidence>
<dbReference type="SUPFAM" id="SSF53098">
    <property type="entry name" value="Ribonuclease H-like"/>
    <property type="match status" value="1"/>
</dbReference>
<name>A0ABD1E4P5_HYPHA</name>
<protein>
    <recommendedName>
        <fullName evidence="1">HAT C-terminal dimerisation domain-containing protein</fullName>
    </recommendedName>
</protein>
<dbReference type="AlphaFoldDB" id="A0ABD1E4P5"/>
<feature type="domain" description="HAT C-terminal dimerisation" evidence="1">
    <location>
        <begin position="167"/>
        <end position="217"/>
    </location>
</feature>
<gene>
    <name evidence="2" type="ORF">ABEB36_014488</name>
</gene>
<dbReference type="EMBL" id="JBDJPC010000013">
    <property type="protein sequence ID" value="KAL1488689.1"/>
    <property type="molecule type" value="Genomic_DNA"/>
</dbReference>
<dbReference type="InterPro" id="IPR012337">
    <property type="entry name" value="RNaseH-like_sf"/>
</dbReference>
<dbReference type="InterPro" id="IPR008906">
    <property type="entry name" value="HATC_C_dom"/>
</dbReference>
<evidence type="ECO:0000259" key="1">
    <source>
        <dbReference type="Pfam" id="PF05699"/>
    </source>
</evidence>
<organism evidence="2 3">
    <name type="scientific">Hypothenemus hampei</name>
    <name type="common">Coffee berry borer</name>
    <dbReference type="NCBI Taxonomy" id="57062"/>
    <lineage>
        <taxon>Eukaryota</taxon>
        <taxon>Metazoa</taxon>
        <taxon>Ecdysozoa</taxon>
        <taxon>Arthropoda</taxon>
        <taxon>Hexapoda</taxon>
        <taxon>Insecta</taxon>
        <taxon>Pterygota</taxon>
        <taxon>Neoptera</taxon>
        <taxon>Endopterygota</taxon>
        <taxon>Coleoptera</taxon>
        <taxon>Polyphaga</taxon>
        <taxon>Cucujiformia</taxon>
        <taxon>Curculionidae</taxon>
        <taxon>Scolytinae</taxon>
        <taxon>Hypothenemus</taxon>
    </lineage>
</organism>
<keyword evidence="3" id="KW-1185">Reference proteome</keyword>